<dbReference type="EMBL" id="JAVDRG010000005">
    <property type="protein sequence ID" value="MDR6442284.1"/>
    <property type="molecule type" value="Genomic_DNA"/>
</dbReference>
<sequence>MQSKNKLLISVAGSGKTTYLVRQALSVSDSVLITTYTEANEREIRKKFYQINGCIPSNVTIQTWFSFLLQHGAKPYQGSLFDGKINGLLLVNSASGINYKNKQGIAVPFSEEKNFKEHYFSKNGKIYSDKLSKFVIRCNEKSDGSVIRRLAKIYKNVFVDEVQDLAGNDLEILKLIFKTDIKTLLVGDPRQVTYLTHHERTNSKYKNGNIKGFIEDKCSGTCNVDEVTLRLSHRNNAYICSFSSKLFPDLEKSQPCECLECRSTPDHHNGVYIIRSCDVEKYHLMYSPVVLRHQLAVTPEWNFGNCKGLGFNRVLIYPTKPIVQYLKTGILTKPVKDGSTGKIKIKDALDTAKFYVALTRAKYSVAIVYDYTDETFIDGITKFSFE</sequence>
<dbReference type="Proteomes" id="UP001184376">
    <property type="component" value="Unassembled WGS sequence"/>
</dbReference>
<protein>
    <submittedName>
        <fullName evidence="1">Uncharacterized protein</fullName>
    </submittedName>
</protein>
<name>A0ACC6IXE7_9FLAO</name>
<gene>
    <name evidence="1" type="ORF">J2795_003009</name>
</gene>
<accession>A0ACC6IXE7</accession>
<comment type="caution">
    <text evidence="1">The sequence shown here is derived from an EMBL/GenBank/DDBJ whole genome shotgun (WGS) entry which is preliminary data.</text>
</comment>
<organism evidence="1 2">
    <name type="scientific">Chryseobacterium bernardetii</name>
    <dbReference type="NCBI Taxonomy" id="1241978"/>
    <lineage>
        <taxon>Bacteria</taxon>
        <taxon>Pseudomonadati</taxon>
        <taxon>Bacteroidota</taxon>
        <taxon>Flavobacteriia</taxon>
        <taxon>Flavobacteriales</taxon>
        <taxon>Weeksellaceae</taxon>
        <taxon>Chryseobacterium group</taxon>
        <taxon>Chryseobacterium</taxon>
    </lineage>
</organism>
<keyword evidence="2" id="KW-1185">Reference proteome</keyword>
<evidence type="ECO:0000313" key="1">
    <source>
        <dbReference type="EMBL" id="MDR6442284.1"/>
    </source>
</evidence>
<reference evidence="1" key="1">
    <citation type="submission" date="2023-07" db="EMBL/GenBank/DDBJ databases">
        <title>Sorghum-associated microbial communities from plants grown in Nebraska, USA.</title>
        <authorList>
            <person name="Schachtman D."/>
        </authorList>
    </citation>
    <scope>NUCLEOTIDE SEQUENCE</scope>
    <source>
        <strain evidence="1">DS1280</strain>
    </source>
</reference>
<evidence type="ECO:0000313" key="2">
    <source>
        <dbReference type="Proteomes" id="UP001184376"/>
    </source>
</evidence>
<proteinExistence type="predicted"/>